<protein>
    <submittedName>
        <fullName evidence="2">Uncharacterized protein</fullName>
    </submittedName>
</protein>
<proteinExistence type="predicted"/>
<organism evidence="2">
    <name type="scientific">Siphoviridae sp. ctjbm8</name>
    <dbReference type="NCBI Taxonomy" id="2825634"/>
    <lineage>
        <taxon>Viruses</taxon>
        <taxon>Duplodnaviria</taxon>
        <taxon>Heunggongvirae</taxon>
        <taxon>Uroviricota</taxon>
        <taxon>Caudoviricetes</taxon>
    </lineage>
</organism>
<dbReference type="EMBL" id="BK016264">
    <property type="protein sequence ID" value="DAG05744.1"/>
    <property type="molecule type" value="Genomic_DNA"/>
</dbReference>
<evidence type="ECO:0000256" key="1">
    <source>
        <dbReference type="SAM" id="MobiDB-lite"/>
    </source>
</evidence>
<evidence type="ECO:0000313" key="2">
    <source>
        <dbReference type="EMBL" id="DAG05744.1"/>
    </source>
</evidence>
<feature type="compositionally biased region" description="Basic and acidic residues" evidence="1">
    <location>
        <begin position="25"/>
        <end position="35"/>
    </location>
</feature>
<reference evidence="2" key="1">
    <citation type="journal article" date="2021" name="Proc. Natl. Acad. Sci. U.S.A.">
        <title>A Catalog of Tens of Thousands of Viruses from Human Metagenomes Reveals Hidden Associations with Chronic Diseases.</title>
        <authorList>
            <person name="Tisza M.J."/>
            <person name="Buck C.B."/>
        </authorList>
    </citation>
    <scope>NUCLEOTIDE SEQUENCE</scope>
    <source>
        <strain evidence="2">Ctjbm8</strain>
    </source>
</reference>
<sequence length="35" mass="3864">MRHSNSAETKISICNSNSAKSTLDVTDRDKRPIST</sequence>
<feature type="compositionally biased region" description="Polar residues" evidence="1">
    <location>
        <begin position="1"/>
        <end position="24"/>
    </location>
</feature>
<accession>A0A8S5VGF0</accession>
<name>A0A8S5VGF0_9CAUD</name>
<feature type="region of interest" description="Disordered" evidence="1">
    <location>
        <begin position="1"/>
        <end position="35"/>
    </location>
</feature>